<keyword evidence="3" id="KW-1185">Reference proteome</keyword>
<protein>
    <submittedName>
        <fullName evidence="2">Uncharacterized protein</fullName>
    </submittedName>
</protein>
<reference evidence="2 3" key="1">
    <citation type="submission" date="2016-10" db="EMBL/GenBank/DDBJ databases">
        <authorList>
            <person name="de Groot N.N."/>
        </authorList>
    </citation>
    <scope>NUCLEOTIDE SEQUENCE [LARGE SCALE GENOMIC DNA]</scope>
    <source>
        <strain evidence="2 3">CGMCC 1.11156</strain>
    </source>
</reference>
<dbReference type="STRING" id="1005945.SAMN05216561_104248"/>
<dbReference type="EMBL" id="FOQG01000004">
    <property type="protein sequence ID" value="SFI06811.1"/>
    <property type="molecule type" value="Genomic_DNA"/>
</dbReference>
<dbReference type="RefSeq" id="WP_091111616.1">
    <property type="nucleotide sequence ID" value="NZ_BKAF01000009.1"/>
</dbReference>
<proteinExistence type="predicted"/>
<dbReference type="Proteomes" id="UP000198649">
    <property type="component" value="Unassembled WGS sequence"/>
</dbReference>
<organism evidence="2 3">
    <name type="scientific">Nocardioides psychrotolerans</name>
    <dbReference type="NCBI Taxonomy" id="1005945"/>
    <lineage>
        <taxon>Bacteria</taxon>
        <taxon>Bacillati</taxon>
        <taxon>Actinomycetota</taxon>
        <taxon>Actinomycetes</taxon>
        <taxon>Propionibacteriales</taxon>
        <taxon>Nocardioidaceae</taxon>
        <taxon>Nocardioides</taxon>
    </lineage>
</organism>
<name>A0A1I3F7M9_9ACTN</name>
<accession>A0A1I3F7M9</accession>
<gene>
    <name evidence="2" type="ORF">SAMN05216561_104248</name>
</gene>
<evidence type="ECO:0000313" key="3">
    <source>
        <dbReference type="Proteomes" id="UP000198649"/>
    </source>
</evidence>
<feature type="region of interest" description="Disordered" evidence="1">
    <location>
        <begin position="106"/>
        <end position="133"/>
    </location>
</feature>
<dbReference type="OrthoDB" id="4373834at2"/>
<evidence type="ECO:0000313" key="2">
    <source>
        <dbReference type="EMBL" id="SFI06811.1"/>
    </source>
</evidence>
<dbReference type="AlphaFoldDB" id="A0A1I3F7M9"/>
<sequence length="133" mass="14468">MPVPVLGEVLVIGSDDSHRLRQGDITPAMTAAVGLDDGIPVGRPGDPARDDVWFTTDWLDTARAQEALGFQHHSWPAMLAEIRAGAGWQRYLLRLAAPIMHEVLRRRASPYSSMPGPTPTRPPRSRPGGAATR</sequence>
<evidence type="ECO:0000256" key="1">
    <source>
        <dbReference type="SAM" id="MobiDB-lite"/>
    </source>
</evidence>